<dbReference type="PANTHER" id="PTHR31303">
    <property type="entry name" value="CTP-DEPENDENT DIACYLGLYCEROL KINASE 1"/>
    <property type="match status" value="1"/>
</dbReference>
<feature type="transmembrane region" description="Helical" evidence="1">
    <location>
        <begin position="102"/>
        <end position="121"/>
    </location>
</feature>
<dbReference type="Proteomes" id="UP000886130">
    <property type="component" value="Unassembled WGS sequence"/>
</dbReference>
<keyword evidence="1" id="KW-0812">Transmembrane</keyword>
<dbReference type="GO" id="GO:0004143">
    <property type="term" value="F:ATP-dependent diacylglycerol kinase activity"/>
    <property type="evidence" value="ECO:0007669"/>
    <property type="project" value="InterPro"/>
</dbReference>
<feature type="transmembrane region" description="Helical" evidence="1">
    <location>
        <begin position="63"/>
        <end position="81"/>
    </location>
</feature>
<accession>A0A7J3T961</accession>
<proteinExistence type="predicted"/>
<feature type="transmembrane region" description="Helical" evidence="1">
    <location>
        <begin position="6"/>
        <end position="29"/>
    </location>
</feature>
<dbReference type="GO" id="GO:0016779">
    <property type="term" value="F:nucleotidyltransferase activity"/>
    <property type="evidence" value="ECO:0007669"/>
    <property type="project" value="UniProtKB-KW"/>
</dbReference>
<comment type="caution">
    <text evidence="2">The sequence shown here is derived from an EMBL/GenBank/DDBJ whole genome shotgun (WGS) entry which is preliminary data.</text>
</comment>
<keyword evidence="2" id="KW-0548">Nucleotidyltransferase</keyword>
<keyword evidence="1" id="KW-0472">Membrane</keyword>
<dbReference type="PANTHER" id="PTHR31303:SF1">
    <property type="entry name" value="CTP-DEPENDENT DIACYLGLYCEROL KINASE 1"/>
    <property type="match status" value="1"/>
</dbReference>
<gene>
    <name evidence="2" type="ORF">ENL31_01370</name>
</gene>
<feature type="transmembrane region" description="Helical" evidence="1">
    <location>
        <begin position="127"/>
        <end position="148"/>
    </location>
</feature>
<evidence type="ECO:0000313" key="2">
    <source>
        <dbReference type="EMBL" id="HHE75763.1"/>
    </source>
</evidence>
<dbReference type="EMBL" id="DRTM01000100">
    <property type="protein sequence ID" value="HHE75763.1"/>
    <property type="molecule type" value="Genomic_DNA"/>
</dbReference>
<sequence length="225" mass="25083">MDGLWVDIGIGIGELIYTFFIVFAMNFAVDKGLPQDISRKIVHIWAGGLVIFWFFYTTGWGKYIFMLTPAIWVFLLIFTALTKDENDPTVKSMTRTGNPKELLLGVMFFPLMLIILTFIGYRTFAGVAAVASVGFGDGIAPIVGKYYGKHKYRLLGRTKSIEGSLFVFLATFIAAILLGFVFFGDFYLLESLLAAIIAAMLEAVSPRDVDNFIVPLGVWAILRFL</sequence>
<organism evidence="2">
    <name type="scientific">Candidatus Aciduliprofundum boonei</name>
    <dbReference type="NCBI Taxonomy" id="379547"/>
    <lineage>
        <taxon>Archaea</taxon>
        <taxon>Methanobacteriati</taxon>
        <taxon>Thermoplasmatota</taxon>
        <taxon>DHVE2 group</taxon>
        <taxon>Candidatus Aciduliprofundum</taxon>
    </lineage>
</organism>
<feature type="transmembrane region" description="Helical" evidence="1">
    <location>
        <begin position="41"/>
        <end position="57"/>
    </location>
</feature>
<feature type="transmembrane region" description="Helical" evidence="1">
    <location>
        <begin position="160"/>
        <end position="180"/>
    </location>
</feature>
<keyword evidence="1" id="KW-1133">Transmembrane helix</keyword>
<dbReference type="InterPro" id="IPR037997">
    <property type="entry name" value="Dgk1-like"/>
</dbReference>
<dbReference type="AlphaFoldDB" id="A0A7J3T961"/>
<reference evidence="2" key="1">
    <citation type="journal article" date="2020" name="mSystems">
        <title>Genome- and Community-Level Interaction Insights into Carbon Utilization and Element Cycling Functions of Hydrothermarchaeota in Hydrothermal Sediment.</title>
        <authorList>
            <person name="Zhou Z."/>
            <person name="Liu Y."/>
            <person name="Xu W."/>
            <person name="Pan J."/>
            <person name="Luo Z.H."/>
            <person name="Li M."/>
        </authorList>
    </citation>
    <scope>NUCLEOTIDE SEQUENCE [LARGE SCALE GENOMIC DNA]</scope>
    <source>
        <strain evidence="2">HyVt-85</strain>
    </source>
</reference>
<evidence type="ECO:0000256" key="1">
    <source>
        <dbReference type="SAM" id="Phobius"/>
    </source>
</evidence>
<protein>
    <submittedName>
        <fullName evidence="2">Phosphatidate cytidylyltransferase</fullName>
    </submittedName>
</protein>
<name>A0A7J3T961_9ARCH</name>
<keyword evidence="2" id="KW-0808">Transferase</keyword>